<dbReference type="Proteomes" id="UP000032670">
    <property type="component" value="Unassembled WGS sequence"/>
</dbReference>
<organism evidence="2 5">
    <name type="scientific">Acetobacter orientalis</name>
    <dbReference type="NCBI Taxonomy" id="146474"/>
    <lineage>
        <taxon>Bacteria</taxon>
        <taxon>Pseudomonadati</taxon>
        <taxon>Pseudomonadota</taxon>
        <taxon>Alphaproteobacteria</taxon>
        <taxon>Acetobacterales</taxon>
        <taxon>Acetobacteraceae</taxon>
        <taxon>Acetobacter</taxon>
    </lineage>
</organism>
<dbReference type="AlphaFoldDB" id="A0A2Z5ZGD1"/>
<proteinExistence type="predicted"/>
<dbReference type="Proteomes" id="UP000270034">
    <property type="component" value="Chromosome"/>
</dbReference>
<accession>A0A2Z5ZGD1</accession>
<dbReference type="EMBL" id="AP018515">
    <property type="protein sequence ID" value="BBC79744.1"/>
    <property type="molecule type" value="Genomic_DNA"/>
</dbReference>
<protein>
    <submittedName>
        <fullName evidence="2">Lipoprotein, putative</fullName>
    </submittedName>
</protein>
<dbReference type="KEGG" id="aot:AcetOri_orf02095"/>
<dbReference type="Gene3D" id="3.55.50.30">
    <property type="match status" value="1"/>
</dbReference>
<accession>A0A0D6NJX6</accession>
<name>A0A2Z5ZGD1_9PROT</name>
<keyword evidence="1" id="KW-0732">Signal</keyword>
<evidence type="ECO:0000313" key="5">
    <source>
        <dbReference type="Proteomes" id="UP000270034"/>
    </source>
</evidence>
<dbReference type="RefSeq" id="WP_052946399.1">
    <property type="nucleotide sequence ID" value="NZ_BAMX01000019.1"/>
</dbReference>
<keyword evidence="2" id="KW-0449">Lipoprotein</keyword>
<reference evidence="3 4" key="1">
    <citation type="submission" date="2012-11" db="EMBL/GenBank/DDBJ databases">
        <title>Whole genome sequence of Acetobacter orientalis 21F-2.</title>
        <authorList>
            <person name="Azuma Y."/>
            <person name="Higashiura N."/>
            <person name="Hirakawa H."/>
            <person name="Matsushita K."/>
        </authorList>
    </citation>
    <scope>NUCLEOTIDE SEQUENCE [LARGE SCALE GENOMIC DNA]</scope>
    <source>
        <strain evidence="3 4">21F-2</strain>
    </source>
</reference>
<keyword evidence="4" id="KW-1185">Reference proteome</keyword>
<evidence type="ECO:0000313" key="2">
    <source>
        <dbReference type="EMBL" id="BBC79744.1"/>
    </source>
</evidence>
<dbReference type="EMBL" id="BAMX01000019">
    <property type="protein sequence ID" value="GAN66349.1"/>
    <property type="molecule type" value="Genomic_DNA"/>
</dbReference>
<reference evidence="2 5" key="2">
    <citation type="submission" date="2018-02" db="EMBL/GenBank/DDBJ databases">
        <title>Acetobacter orientalis genome.</title>
        <authorList>
            <person name="Nakashima N."/>
            <person name="Tamura T."/>
        </authorList>
    </citation>
    <scope>NUCLEOTIDE SEQUENCE [LARGE SCALE GENOMIC DNA]</scope>
    <source>
        <strain evidence="2 5">FAN1</strain>
    </source>
</reference>
<dbReference type="STRING" id="1231341.Abor_019_028"/>
<evidence type="ECO:0000313" key="4">
    <source>
        <dbReference type="Proteomes" id="UP000032670"/>
    </source>
</evidence>
<sequence length="102" mass="11176">MLTRSKLCLLGAALLLSACADSKTCKPSAVRYDYPQQRLDQALQDFSHKSGCFVEVDPALLQNQQAHKVHGSYKPKQALAHILHGTGLKGSRTDNGMKIQAR</sequence>
<evidence type="ECO:0000256" key="1">
    <source>
        <dbReference type="SAM" id="SignalP"/>
    </source>
</evidence>
<evidence type="ECO:0000313" key="3">
    <source>
        <dbReference type="EMBL" id="GAN66349.1"/>
    </source>
</evidence>
<feature type="signal peptide" evidence="1">
    <location>
        <begin position="1"/>
        <end position="20"/>
    </location>
</feature>
<feature type="chain" id="PRO_5036327485" evidence="1">
    <location>
        <begin position="21"/>
        <end position="102"/>
    </location>
</feature>
<dbReference type="PROSITE" id="PS51257">
    <property type="entry name" value="PROKAR_LIPOPROTEIN"/>
    <property type="match status" value="1"/>
</dbReference>
<gene>
    <name evidence="3" type="ORF">Abor_019_028</name>
    <name evidence="2" type="ORF">AcetOrient_orf02095</name>
</gene>
<dbReference type="GeneID" id="76204491"/>